<dbReference type="EMBL" id="QXFV01000449">
    <property type="protein sequence ID" value="KAE9037202.1"/>
    <property type="molecule type" value="Genomic_DNA"/>
</dbReference>
<organism evidence="2 3">
    <name type="scientific">Phytophthora rubi</name>
    <dbReference type="NCBI Taxonomy" id="129364"/>
    <lineage>
        <taxon>Eukaryota</taxon>
        <taxon>Sar</taxon>
        <taxon>Stramenopiles</taxon>
        <taxon>Oomycota</taxon>
        <taxon>Peronosporomycetes</taxon>
        <taxon>Peronosporales</taxon>
        <taxon>Peronosporaceae</taxon>
        <taxon>Phytophthora</taxon>
    </lineage>
</organism>
<reference evidence="2 3" key="1">
    <citation type="submission" date="2018-09" db="EMBL/GenBank/DDBJ databases">
        <title>Genomic investigation of the strawberry pathogen Phytophthora fragariae indicates pathogenicity is determined by transcriptional variation in three key races.</title>
        <authorList>
            <person name="Adams T.M."/>
            <person name="Armitage A.D."/>
            <person name="Sobczyk M.K."/>
            <person name="Bates H.J."/>
            <person name="Dunwell J.M."/>
            <person name="Nellist C.F."/>
            <person name="Harrison R.J."/>
        </authorList>
    </citation>
    <scope>NUCLEOTIDE SEQUENCE [LARGE SCALE GENOMIC DNA]</scope>
    <source>
        <strain evidence="2 3">SCRP249</strain>
    </source>
</reference>
<comment type="caution">
    <text evidence="2">The sequence shown here is derived from an EMBL/GenBank/DDBJ whole genome shotgun (WGS) entry which is preliminary data.</text>
</comment>
<keyword evidence="1" id="KW-1133">Transmembrane helix</keyword>
<dbReference type="Proteomes" id="UP000429607">
    <property type="component" value="Unassembled WGS sequence"/>
</dbReference>
<accession>A0A6A3N6B2</accession>
<keyword evidence="1" id="KW-0472">Membrane</keyword>
<gene>
    <name evidence="2" type="ORF">PR001_g8471</name>
</gene>
<proteinExistence type="predicted"/>
<dbReference type="AlphaFoldDB" id="A0A6A3N6B2"/>
<name>A0A6A3N6B2_9STRA</name>
<evidence type="ECO:0000256" key="1">
    <source>
        <dbReference type="SAM" id="Phobius"/>
    </source>
</evidence>
<sequence>MNSRSLGDGNQIPSKLARTHKEIVSSGLSTGALAAQALSAFVAGTREVEEKNIHYTTLGDSSVDVLPSEYTASKLVSPSPLSSEESVTLELSSKLAMASMSCSVFTLFGCRFFRLASGFLALGLGLGLGFLSWLDGGRSGQSLLPRQLHAPLQPRFISTAR</sequence>
<evidence type="ECO:0000313" key="3">
    <source>
        <dbReference type="Proteomes" id="UP000429607"/>
    </source>
</evidence>
<protein>
    <submittedName>
        <fullName evidence="2">Uncharacterized protein</fullName>
    </submittedName>
</protein>
<keyword evidence="1" id="KW-0812">Transmembrane</keyword>
<evidence type="ECO:0000313" key="2">
    <source>
        <dbReference type="EMBL" id="KAE9037202.1"/>
    </source>
</evidence>
<feature type="transmembrane region" description="Helical" evidence="1">
    <location>
        <begin position="112"/>
        <end position="134"/>
    </location>
</feature>